<keyword evidence="2" id="KW-1185">Reference proteome</keyword>
<gene>
    <name evidence="1" type="ORF">VXJ25_09360</name>
</gene>
<accession>A0ABU7RCD2</accession>
<comment type="caution">
    <text evidence="1">The sequence shown here is derived from an EMBL/GenBank/DDBJ whole genome shotgun (WGS) entry which is preliminary data.</text>
</comment>
<evidence type="ECO:0000313" key="2">
    <source>
        <dbReference type="Proteomes" id="UP001332931"/>
    </source>
</evidence>
<organism evidence="1 2">
    <name type="scientific">Olsenella absiana</name>
    <dbReference type="NCBI Taxonomy" id="3115222"/>
    <lineage>
        <taxon>Bacteria</taxon>
        <taxon>Bacillati</taxon>
        <taxon>Actinomycetota</taxon>
        <taxon>Coriobacteriia</taxon>
        <taxon>Coriobacteriales</taxon>
        <taxon>Atopobiaceae</taxon>
        <taxon>Olsenella</taxon>
    </lineage>
</organism>
<protein>
    <submittedName>
        <fullName evidence="1">Uncharacterized protein</fullName>
    </submittedName>
</protein>
<name>A0ABU7RCD2_9ACTN</name>
<dbReference type="RefSeq" id="WP_330958951.1">
    <property type="nucleotide sequence ID" value="NZ_JAZGJQ010000015.1"/>
</dbReference>
<evidence type="ECO:0000313" key="1">
    <source>
        <dbReference type="EMBL" id="MEE6148183.1"/>
    </source>
</evidence>
<reference evidence="1 2" key="1">
    <citation type="submission" date="2024-01" db="EMBL/GenBank/DDBJ databases">
        <title>Description of Olsenella sp. nov., isolated from pig feces.</title>
        <authorList>
            <person name="Chang Y.-H."/>
        </authorList>
    </citation>
    <scope>NUCLEOTIDE SEQUENCE [LARGE SCALE GENOMIC DNA]</scope>
    <source>
        <strain evidence="1 2">YH-ols2223</strain>
    </source>
</reference>
<sequence>MLYHGTIVFEVPYKGKWYRIDALHAKLSLYEKTDVPVEVADRAVSALVAAFYRLDDAPDGPKARSTAEEALREEFGDARFVSDTVPYGVAT</sequence>
<dbReference type="Proteomes" id="UP001332931">
    <property type="component" value="Unassembled WGS sequence"/>
</dbReference>
<proteinExistence type="predicted"/>
<dbReference type="EMBL" id="JAZGJQ010000015">
    <property type="protein sequence ID" value="MEE6148183.1"/>
    <property type="molecule type" value="Genomic_DNA"/>
</dbReference>